<evidence type="ECO:0008006" key="11">
    <source>
        <dbReference type="Google" id="ProtNLM"/>
    </source>
</evidence>
<feature type="transmembrane region" description="Helical" evidence="8">
    <location>
        <begin position="60"/>
        <end position="83"/>
    </location>
</feature>
<keyword evidence="6 8" id="KW-1133">Transmembrane helix</keyword>
<evidence type="ECO:0000313" key="10">
    <source>
        <dbReference type="Proteomes" id="UP000092596"/>
    </source>
</evidence>
<keyword evidence="3" id="KW-0813">Transport</keyword>
<evidence type="ECO:0000256" key="8">
    <source>
        <dbReference type="SAM" id="Phobius"/>
    </source>
</evidence>
<name>A0A1B0ZKE7_9MICO</name>
<reference evidence="9 10" key="1">
    <citation type="submission" date="2015-06" db="EMBL/GenBank/DDBJ databases">
        <title>Investigation of pathophysiology for high-risk pregnancy and development of treatment modality based on it.</title>
        <authorList>
            <person name="Kim B.-C."/>
            <person name="Lim S."/>
        </authorList>
    </citation>
    <scope>NUCLEOTIDE SEQUENCE [LARGE SCALE GENOMIC DNA]</scope>
    <source>
        <strain evidence="9 10">AD1-86</strain>
    </source>
</reference>
<dbReference type="Pfam" id="PF04066">
    <property type="entry name" value="MrpF_PhaF"/>
    <property type="match status" value="1"/>
</dbReference>
<accession>A0A1B0ZKE7</accession>
<keyword evidence="4" id="KW-1003">Cell membrane</keyword>
<dbReference type="GO" id="GO:0005886">
    <property type="term" value="C:plasma membrane"/>
    <property type="evidence" value="ECO:0007669"/>
    <property type="project" value="UniProtKB-SubCell"/>
</dbReference>
<evidence type="ECO:0000256" key="1">
    <source>
        <dbReference type="ARBA" id="ARBA00004651"/>
    </source>
</evidence>
<dbReference type="Proteomes" id="UP000092596">
    <property type="component" value="Chromosome"/>
</dbReference>
<dbReference type="GO" id="GO:0015385">
    <property type="term" value="F:sodium:proton antiporter activity"/>
    <property type="evidence" value="ECO:0007669"/>
    <property type="project" value="TreeGrafter"/>
</dbReference>
<organism evidence="9 10">
    <name type="scientific">Dermabacter vaginalis</name>
    <dbReference type="NCBI Taxonomy" id="1630135"/>
    <lineage>
        <taxon>Bacteria</taxon>
        <taxon>Bacillati</taxon>
        <taxon>Actinomycetota</taxon>
        <taxon>Actinomycetes</taxon>
        <taxon>Micrococcales</taxon>
        <taxon>Dermabacteraceae</taxon>
        <taxon>Dermabacter</taxon>
    </lineage>
</organism>
<dbReference type="RefSeq" id="WP_065248358.1">
    <property type="nucleotide sequence ID" value="NZ_CP012117.1"/>
</dbReference>
<dbReference type="InterPro" id="IPR007208">
    <property type="entry name" value="MrpF/PhaF-like"/>
</dbReference>
<dbReference type="AlphaFoldDB" id="A0A1B0ZKE7"/>
<dbReference type="STRING" id="1630135.DAD186_18080"/>
<evidence type="ECO:0000256" key="7">
    <source>
        <dbReference type="ARBA" id="ARBA00023136"/>
    </source>
</evidence>
<protein>
    <recommendedName>
        <fullName evidence="11">Cation:proton antiporter</fullName>
    </recommendedName>
</protein>
<evidence type="ECO:0000256" key="6">
    <source>
        <dbReference type="ARBA" id="ARBA00022989"/>
    </source>
</evidence>
<dbReference type="PANTHER" id="PTHR34702:SF1">
    <property type="entry name" value="NA(+)_H(+) ANTIPORTER SUBUNIT F"/>
    <property type="match status" value="1"/>
</dbReference>
<dbReference type="PANTHER" id="PTHR34702">
    <property type="entry name" value="NA(+)/H(+) ANTIPORTER SUBUNIT F1"/>
    <property type="match status" value="1"/>
</dbReference>
<keyword evidence="7 8" id="KW-0472">Membrane</keyword>
<comment type="similarity">
    <text evidence="2">Belongs to the CPA3 antiporters (TC 2.A.63) subunit F family.</text>
</comment>
<sequence>MFDTILLGAAIALGLISIPIVYRMIVGPTIIDRAVALDMLVVQVVMGLALYSAWTGTSFAVIPALALTATAFIGTLSLARFVARADVPERKEGVE</sequence>
<gene>
    <name evidence="9" type="ORF">DAD186_18080</name>
</gene>
<evidence type="ECO:0000256" key="5">
    <source>
        <dbReference type="ARBA" id="ARBA00022692"/>
    </source>
</evidence>
<proteinExistence type="inferred from homology"/>
<feature type="transmembrane region" description="Helical" evidence="8">
    <location>
        <begin position="34"/>
        <end position="54"/>
    </location>
</feature>
<feature type="transmembrane region" description="Helical" evidence="8">
    <location>
        <begin position="6"/>
        <end position="22"/>
    </location>
</feature>
<dbReference type="EMBL" id="CP012117">
    <property type="protein sequence ID" value="ANP28358.1"/>
    <property type="molecule type" value="Genomic_DNA"/>
</dbReference>
<evidence type="ECO:0000313" key="9">
    <source>
        <dbReference type="EMBL" id="ANP28358.1"/>
    </source>
</evidence>
<evidence type="ECO:0000256" key="3">
    <source>
        <dbReference type="ARBA" id="ARBA00022448"/>
    </source>
</evidence>
<comment type="subcellular location">
    <subcellularLocation>
        <location evidence="1">Cell membrane</location>
        <topology evidence="1">Multi-pass membrane protein</topology>
    </subcellularLocation>
</comment>
<evidence type="ECO:0000256" key="4">
    <source>
        <dbReference type="ARBA" id="ARBA00022475"/>
    </source>
</evidence>
<dbReference type="KEGG" id="dva:DAD186_18080"/>
<keyword evidence="5 8" id="KW-0812">Transmembrane</keyword>
<evidence type="ECO:0000256" key="2">
    <source>
        <dbReference type="ARBA" id="ARBA00009212"/>
    </source>
</evidence>